<dbReference type="SUPFAM" id="SSF48452">
    <property type="entry name" value="TPR-like"/>
    <property type="match status" value="1"/>
</dbReference>
<dbReference type="Gene3D" id="1.25.40.10">
    <property type="entry name" value="Tetratricopeptide repeat domain"/>
    <property type="match status" value="1"/>
</dbReference>
<dbReference type="PANTHER" id="PTHR21405:SF0">
    <property type="entry name" value="TETRATRICOPEPTIDE REPEAT PROTEIN 36"/>
    <property type="match status" value="1"/>
</dbReference>
<dbReference type="AlphaFoldDB" id="A0A978UZM3"/>
<dbReference type="InterPro" id="IPR011990">
    <property type="entry name" value="TPR-like_helical_dom_sf"/>
</dbReference>
<dbReference type="InterPro" id="IPR038906">
    <property type="entry name" value="TTC36"/>
</dbReference>
<dbReference type="Pfam" id="PF07719">
    <property type="entry name" value="TPR_2"/>
    <property type="match status" value="1"/>
</dbReference>
<keyword evidence="5" id="KW-1133">Transmembrane helix</keyword>
<feature type="repeat" description="TPR" evidence="4">
    <location>
        <begin position="258"/>
        <end position="291"/>
    </location>
</feature>
<dbReference type="EMBL" id="JAEACU010000008">
    <property type="protein sequence ID" value="KAH7520439.1"/>
    <property type="molecule type" value="Genomic_DNA"/>
</dbReference>
<keyword evidence="5" id="KW-0472">Membrane</keyword>
<evidence type="ECO:0000256" key="5">
    <source>
        <dbReference type="SAM" id="Phobius"/>
    </source>
</evidence>
<organism evidence="6 7">
    <name type="scientific">Ziziphus jujuba var. spinosa</name>
    <dbReference type="NCBI Taxonomy" id="714518"/>
    <lineage>
        <taxon>Eukaryota</taxon>
        <taxon>Viridiplantae</taxon>
        <taxon>Streptophyta</taxon>
        <taxon>Embryophyta</taxon>
        <taxon>Tracheophyta</taxon>
        <taxon>Spermatophyta</taxon>
        <taxon>Magnoliopsida</taxon>
        <taxon>eudicotyledons</taxon>
        <taxon>Gunneridae</taxon>
        <taxon>Pentapetalae</taxon>
        <taxon>rosids</taxon>
        <taxon>fabids</taxon>
        <taxon>Rosales</taxon>
        <taxon>Rhamnaceae</taxon>
        <taxon>Paliureae</taxon>
        <taxon>Ziziphus</taxon>
    </lineage>
</organism>
<evidence type="ECO:0000256" key="1">
    <source>
        <dbReference type="ARBA" id="ARBA00006995"/>
    </source>
</evidence>
<name>A0A978UZM3_ZIZJJ</name>
<reference evidence="6" key="1">
    <citation type="journal article" date="2021" name="Front. Plant Sci.">
        <title>Chromosome-Scale Genome Assembly for Chinese Sour Jujube and Insights Into Its Genome Evolution and Domestication Signature.</title>
        <authorList>
            <person name="Shen L.-Y."/>
            <person name="Luo H."/>
            <person name="Wang X.-L."/>
            <person name="Wang X.-M."/>
            <person name="Qiu X.-J."/>
            <person name="Liu H."/>
            <person name="Zhou S.-S."/>
            <person name="Jia K.-H."/>
            <person name="Nie S."/>
            <person name="Bao Y.-T."/>
            <person name="Zhang R.-G."/>
            <person name="Yun Q.-Z."/>
            <person name="Chai Y.-H."/>
            <person name="Lu J.-Y."/>
            <person name="Li Y."/>
            <person name="Zhao S.-W."/>
            <person name="Mao J.-F."/>
            <person name="Jia S.-G."/>
            <person name="Mao Y.-M."/>
        </authorList>
    </citation>
    <scope>NUCLEOTIDE SEQUENCE</scope>
    <source>
        <strain evidence="6">AT0</strain>
        <tissue evidence="6">Leaf</tissue>
    </source>
</reference>
<protein>
    <submittedName>
        <fullName evidence="6">Uncharacterized protein</fullName>
    </submittedName>
</protein>
<dbReference type="PROSITE" id="PS50005">
    <property type="entry name" value="TPR"/>
    <property type="match status" value="1"/>
</dbReference>
<evidence type="ECO:0000313" key="6">
    <source>
        <dbReference type="EMBL" id="KAH7520439.1"/>
    </source>
</evidence>
<feature type="transmembrane region" description="Helical" evidence="5">
    <location>
        <begin position="92"/>
        <end position="112"/>
    </location>
</feature>
<accession>A0A978UZM3</accession>
<comment type="caution">
    <text evidence="6">The sequence shown here is derived from an EMBL/GenBank/DDBJ whole genome shotgun (WGS) entry which is preliminary data.</text>
</comment>
<evidence type="ECO:0000256" key="2">
    <source>
        <dbReference type="ARBA" id="ARBA00022737"/>
    </source>
</evidence>
<dbReference type="InterPro" id="IPR013105">
    <property type="entry name" value="TPR_2"/>
</dbReference>
<comment type="similarity">
    <text evidence="1">Belongs to the TTC36 family.</text>
</comment>
<dbReference type="InterPro" id="IPR019734">
    <property type="entry name" value="TPR_rpt"/>
</dbReference>
<proteinExistence type="inferred from homology"/>
<evidence type="ECO:0000313" key="7">
    <source>
        <dbReference type="Proteomes" id="UP000813462"/>
    </source>
</evidence>
<keyword evidence="5" id="KW-0812">Transmembrane</keyword>
<gene>
    <name evidence="6" type="ORF">FEM48_Zijuj08G0144000</name>
</gene>
<dbReference type="PANTHER" id="PTHR21405">
    <property type="entry name" value="CDNA SEQUENCE BC021608"/>
    <property type="match status" value="1"/>
</dbReference>
<evidence type="ECO:0000256" key="4">
    <source>
        <dbReference type="PROSITE-ProRule" id="PRU00339"/>
    </source>
</evidence>
<sequence length="303" mass="33777">MAKESTLLSSLSVKVCLLVLSGYHRKCIHPLQLFEPHPFRPKVGHFHTLSIVHIASPTKQQSKPKIGLQKDKLSTNSQDFSAKEIKDMAPEVVLQLAFLILTLSIFFVMIKLPKQALTKLRAKNRANLQSSRHFVQGSHLLVRARSIPNREQSLIHAKNALIEAEKALSLSPKDPAPHILKALALDLMDRKNSALRSLDLALSIPCVKSLSEKERGDALVKRAELKMAVNRKRRIDSAMEDLVESVRLLSDGGSGTESKGLCLLGQCYEWKGMREMAREAFEKALRLEPESIAAREGLDRLAS</sequence>
<dbReference type="SMART" id="SM00028">
    <property type="entry name" value="TPR"/>
    <property type="match status" value="1"/>
</dbReference>
<keyword evidence="2" id="KW-0677">Repeat</keyword>
<dbReference type="Proteomes" id="UP000813462">
    <property type="component" value="Unassembled WGS sequence"/>
</dbReference>
<keyword evidence="3 4" id="KW-0802">TPR repeat</keyword>
<evidence type="ECO:0000256" key="3">
    <source>
        <dbReference type="ARBA" id="ARBA00022803"/>
    </source>
</evidence>